<sequence>MKKLVVLLLAVIMLVSVVPSTFAQDFTKDTIIQEEIKSSFTKDDILKLSPYVSVEKGYFVLDSENALRAGHSKELIKGQQSYFDYLNKEIQQGNLAAKENLEIINLKTPSDNFNIAASCEGISTAVEHHWWGYSRYMDSCEADRFAADLASAASVATGVAVVAAYFGGVPAIPPGLGAAYFALVSSRVSSNNAHGTGIFIEMTWVLVFDITPQ</sequence>
<comment type="caution">
    <text evidence="2">The sequence shown here is derived from an EMBL/GenBank/DDBJ whole genome shotgun (WGS) entry which is preliminary data.</text>
</comment>
<feature type="chain" id="PRO_5037344623" evidence="1">
    <location>
        <begin position="24"/>
        <end position="213"/>
    </location>
</feature>
<dbReference type="Proteomes" id="UP000678895">
    <property type="component" value="Unassembled WGS sequence"/>
</dbReference>
<organism evidence="2 3">
    <name type="scientific">Paenibacillus apis</name>
    <dbReference type="NCBI Taxonomy" id="1792174"/>
    <lineage>
        <taxon>Bacteria</taxon>
        <taxon>Bacillati</taxon>
        <taxon>Bacillota</taxon>
        <taxon>Bacilli</taxon>
        <taxon>Bacillales</taxon>
        <taxon>Paenibacillaceae</taxon>
        <taxon>Paenibacillus</taxon>
    </lineage>
</organism>
<gene>
    <name evidence="2" type="ORF">J41TS4_15060</name>
</gene>
<dbReference type="EMBL" id="BORS01000004">
    <property type="protein sequence ID" value="GIO41748.1"/>
    <property type="molecule type" value="Genomic_DNA"/>
</dbReference>
<evidence type="ECO:0000256" key="1">
    <source>
        <dbReference type="SAM" id="SignalP"/>
    </source>
</evidence>
<protein>
    <submittedName>
        <fullName evidence="2">Uncharacterized protein</fullName>
    </submittedName>
</protein>
<feature type="signal peptide" evidence="1">
    <location>
        <begin position="1"/>
        <end position="23"/>
    </location>
</feature>
<proteinExistence type="predicted"/>
<dbReference type="AlphaFoldDB" id="A0A919Y3N5"/>
<evidence type="ECO:0000313" key="3">
    <source>
        <dbReference type="Proteomes" id="UP000678895"/>
    </source>
</evidence>
<evidence type="ECO:0000313" key="2">
    <source>
        <dbReference type="EMBL" id="GIO41748.1"/>
    </source>
</evidence>
<name>A0A919Y3N5_9BACL</name>
<dbReference type="RefSeq" id="WP_301626116.1">
    <property type="nucleotide sequence ID" value="NZ_BORS01000004.1"/>
</dbReference>
<keyword evidence="3" id="KW-1185">Reference proteome</keyword>
<accession>A0A919Y3N5</accession>
<reference evidence="2" key="1">
    <citation type="submission" date="2021-03" db="EMBL/GenBank/DDBJ databases">
        <title>Antimicrobial resistance genes in bacteria isolated from Japanese honey, and their potential for conferring macrolide and lincosamide resistance in the American foulbrood pathogen Paenibacillus larvae.</title>
        <authorList>
            <person name="Okamoto M."/>
            <person name="Kumagai M."/>
            <person name="Kanamori H."/>
            <person name="Takamatsu D."/>
        </authorList>
    </citation>
    <scope>NUCLEOTIDE SEQUENCE</scope>
    <source>
        <strain evidence="2">J41TS4</strain>
    </source>
</reference>
<keyword evidence="1" id="KW-0732">Signal</keyword>